<organism evidence="1 2">
    <name type="scientific">Trifolium medium</name>
    <dbReference type="NCBI Taxonomy" id="97028"/>
    <lineage>
        <taxon>Eukaryota</taxon>
        <taxon>Viridiplantae</taxon>
        <taxon>Streptophyta</taxon>
        <taxon>Embryophyta</taxon>
        <taxon>Tracheophyta</taxon>
        <taxon>Spermatophyta</taxon>
        <taxon>Magnoliopsida</taxon>
        <taxon>eudicotyledons</taxon>
        <taxon>Gunneridae</taxon>
        <taxon>Pentapetalae</taxon>
        <taxon>rosids</taxon>
        <taxon>fabids</taxon>
        <taxon>Fabales</taxon>
        <taxon>Fabaceae</taxon>
        <taxon>Papilionoideae</taxon>
        <taxon>50 kb inversion clade</taxon>
        <taxon>NPAAA clade</taxon>
        <taxon>Hologalegina</taxon>
        <taxon>IRL clade</taxon>
        <taxon>Trifolieae</taxon>
        <taxon>Trifolium</taxon>
    </lineage>
</organism>
<comment type="caution">
    <text evidence="1">The sequence shown here is derived from an EMBL/GenBank/DDBJ whole genome shotgun (WGS) entry which is preliminary data.</text>
</comment>
<proteinExistence type="predicted"/>
<evidence type="ECO:0000313" key="2">
    <source>
        <dbReference type="Proteomes" id="UP000265520"/>
    </source>
</evidence>
<dbReference type="AlphaFoldDB" id="A0A392Q4D0"/>
<name>A0A392Q4D0_9FABA</name>
<dbReference type="EMBL" id="LXQA010108580">
    <property type="protein sequence ID" value="MCI18115.1"/>
    <property type="molecule type" value="Genomic_DNA"/>
</dbReference>
<dbReference type="Proteomes" id="UP000265520">
    <property type="component" value="Unassembled WGS sequence"/>
</dbReference>
<accession>A0A392Q4D0</accession>
<feature type="non-terminal residue" evidence="1">
    <location>
        <position position="1"/>
    </location>
</feature>
<sequence>GTLAPEKLSALKSNGVENGIQNGNLVLVETIAATRIQTAFRAYK</sequence>
<protein>
    <submittedName>
        <fullName evidence="1">Protein IQ-domain 1-like</fullName>
    </submittedName>
</protein>
<keyword evidence="2" id="KW-1185">Reference proteome</keyword>
<evidence type="ECO:0000313" key="1">
    <source>
        <dbReference type="EMBL" id="MCI18115.1"/>
    </source>
</evidence>
<dbReference type="PROSITE" id="PS50096">
    <property type="entry name" value="IQ"/>
    <property type="match status" value="1"/>
</dbReference>
<feature type="non-terminal residue" evidence="1">
    <location>
        <position position="44"/>
    </location>
</feature>
<reference evidence="1 2" key="1">
    <citation type="journal article" date="2018" name="Front. Plant Sci.">
        <title>Red Clover (Trifolium pratense) and Zigzag Clover (T. medium) - A Picture of Genomic Similarities and Differences.</title>
        <authorList>
            <person name="Dluhosova J."/>
            <person name="Istvanek J."/>
            <person name="Nedelnik J."/>
            <person name="Repkova J."/>
        </authorList>
    </citation>
    <scope>NUCLEOTIDE SEQUENCE [LARGE SCALE GENOMIC DNA]</scope>
    <source>
        <strain evidence="2">cv. 10/8</strain>
        <tissue evidence="1">Leaf</tissue>
    </source>
</reference>